<keyword evidence="5" id="KW-1185">Reference proteome</keyword>
<dbReference type="GO" id="GO:0007131">
    <property type="term" value="P:reciprocal meiotic recombination"/>
    <property type="evidence" value="ECO:0007669"/>
    <property type="project" value="TreeGrafter"/>
</dbReference>
<dbReference type="Gene3D" id="1.25.40.10">
    <property type="entry name" value="Tetratricopeptide repeat domain"/>
    <property type="match status" value="1"/>
</dbReference>
<dbReference type="Pfam" id="PF08631">
    <property type="entry name" value="SPO22"/>
    <property type="match status" value="1"/>
</dbReference>
<dbReference type="InterPro" id="IPR011990">
    <property type="entry name" value="TPR-like_helical_dom_sf"/>
</dbReference>
<dbReference type="PROSITE" id="PS50005">
    <property type="entry name" value="TPR"/>
    <property type="match status" value="1"/>
</dbReference>
<feature type="coiled-coil region" evidence="4">
    <location>
        <begin position="126"/>
        <end position="153"/>
    </location>
</feature>
<dbReference type="InterPro" id="IPR042861">
    <property type="entry name" value="TEX11"/>
</dbReference>
<dbReference type="PANTHER" id="PTHR47083">
    <property type="entry name" value="TESTIS-EXPRESSED PROTEIN 11"/>
    <property type="match status" value="1"/>
</dbReference>
<dbReference type="GeneID" id="113423076"/>
<keyword evidence="1" id="KW-0469">Meiosis</keyword>
<evidence type="ECO:0000313" key="6">
    <source>
        <dbReference type="RefSeq" id="XP_026540103.1"/>
    </source>
</evidence>
<dbReference type="GO" id="GO:0007130">
    <property type="term" value="P:synaptonemal complex assembly"/>
    <property type="evidence" value="ECO:0007669"/>
    <property type="project" value="TreeGrafter"/>
</dbReference>
<feature type="repeat" description="TPR" evidence="3">
    <location>
        <begin position="443"/>
        <end position="476"/>
    </location>
</feature>
<reference evidence="6" key="1">
    <citation type="submission" date="2025-08" db="UniProtKB">
        <authorList>
            <consortium name="RefSeq"/>
        </authorList>
    </citation>
    <scope>IDENTIFICATION</scope>
</reference>
<evidence type="ECO:0000256" key="4">
    <source>
        <dbReference type="SAM" id="Coils"/>
    </source>
</evidence>
<proteinExistence type="predicted"/>
<organism evidence="5 6">
    <name type="scientific">Notechis scutatus</name>
    <name type="common">mainland tiger snake</name>
    <dbReference type="NCBI Taxonomy" id="8663"/>
    <lineage>
        <taxon>Eukaryota</taxon>
        <taxon>Metazoa</taxon>
        <taxon>Chordata</taxon>
        <taxon>Craniata</taxon>
        <taxon>Vertebrata</taxon>
        <taxon>Euteleostomi</taxon>
        <taxon>Lepidosauria</taxon>
        <taxon>Squamata</taxon>
        <taxon>Bifurcata</taxon>
        <taxon>Unidentata</taxon>
        <taxon>Episquamata</taxon>
        <taxon>Toxicofera</taxon>
        <taxon>Serpentes</taxon>
        <taxon>Colubroidea</taxon>
        <taxon>Elapidae</taxon>
        <taxon>Hydrophiinae</taxon>
        <taxon>Notechis</taxon>
    </lineage>
</organism>
<dbReference type="GO" id="GO:0000801">
    <property type="term" value="C:central element"/>
    <property type="evidence" value="ECO:0007669"/>
    <property type="project" value="TreeGrafter"/>
</dbReference>
<dbReference type="AlphaFoldDB" id="A0A6J1VHP2"/>
<evidence type="ECO:0000313" key="5">
    <source>
        <dbReference type="Proteomes" id="UP000504612"/>
    </source>
</evidence>
<dbReference type="Proteomes" id="UP000504612">
    <property type="component" value="Unplaced"/>
</dbReference>
<sequence length="918" mass="104726">MEDESDSLEIRELIQELMNQETLFDIADSIEKLFSKIENTHKEKWKENQKAQVEESAVNLWNWTVAKKSAPGITDMQRVKLRHVACNLMMICEVSDPNEEMMRRQILMLMKTGKGWVDVGKPAIANKFLDIALHDLEKLYDQLNKDCSNEAEANIHKAGIQKDIFKVLSYQAESAVALADFQKAVTCVQRCKDILIRLPKEVCYLSFLCYNFGIETYEFKIYEQSSFWLSLSYEIGKMQKNSSISKEMQAKVLRLLATVYLEWDYKQYREKALQAIIMANEENLHPAGFYLKIKILLKGDASDEDIRKAVTELLQPEVSLEICLDTARLLLEHEREAIGFDFLKSASQLFERSPDAGRVLLFRIELLLQRMKEPLAKGMIEDAIAAHSAGKQLPPEILSRLHLVLWDRAAKNYESKSYPEALQWYNYSLSFYASGQTEQQNLAKLYRNMAACYLRLKEPGEANEAVKKAERYDPNSIFTHFYIYKIAVLEKNTLKAWDAFVAMEKSAAEFTEGKPLMEGSMATNLLSLAAQFALENDQRDMAIKALGYLSQHLQDCQQALTAVKCLIRLVLSKVTSEEEMIKDMESLLSYLTAAHRRLDELHKEETELLEIRASEAQWFRKIAWNLAVRSEGCLKVMRDFFILSFKFSQFCPLDKAVLLAQRTCLLMAAAVDLDISRSNLLPADEQAELLTQALEYIQSCRAIWKVLKQTGDFSKDPTDTILQLYEFEASAKLNSPAVSSLLDEVLALPQVEIKTLETIASLAMESPAHYPSVCKRALGRILTLLGKGESVDIVAYSKCLHSLVHLSLPSGPIEADLCVLEEAWAYFEDALTLLDNRALQAGFPEVEIIWLMTRAWNTGIYQYCAGKYKEAEQWCGLGMRFLAYLGTLKNSYEDQMISVYSEVLDKLDKAKRPHSTEE</sequence>
<dbReference type="CTD" id="56159"/>
<accession>A0A6J1VHP2</accession>
<dbReference type="PANTHER" id="PTHR47083:SF1">
    <property type="entry name" value="TESTIS-EXPRESSED PROTEIN 11"/>
    <property type="match status" value="1"/>
</dbReference>
<dbReference type="InterPro" id="IPR019734">
    <property type="entry name" value="TPR_rpt"/>
</dbReference>
<gene>
    <name evidence="6" type="primary">TEX11</name>
</gene>
<name>A0A6J1VHP2_9SAUR</name>
<evidence type="ECO:0000256" key="3">
    <source>
        <dbReference type="PROSITE-ProRule" id="PRU00339"/>
    </source>
</evidence>
<protein>
    <recommendedName>
        <fullName evidence="2">Protein ZIP4 homolog</fullName>
    </recommendedName>
</protein>
<dbReference type="InterPro" id="IPR013940">
    <property type="entry name" value="Spo22/ZIP4/TEX11"/>
</dbReference>
<evidence type="ECO:0000256" key="1">
    <source>
        <dbReference type="ARBA" id="ARBA00023254"/>
    </source>
</evidence>
<dbReference type="SUPFAM" id="SSF48452">
    <property type="entry name" value="TPR-like"/>
    <property type="match status" value="1"/>
</dbReference>
<keyword evidence="3" id="KW-0802">TPR repeat</keyword>
<dbReference type="KEGG" id="nss:113423076"/>
<evidence type="ECO:0000256" key="2">
    <source>
        <dbReference type="ARBA" id="ARBA00031845"/>
    </source>
</evidence>
<dbReference type="RefSeq" id="XP_026540103.1">
    <property type="nucleotide sequence ID" value="XM_026684318.1"/>
</dbReference>
<dbReference type="GO" id="GO:0007060">
    <property type="term" value="P:male meiosis chromosome segregation"/>
    <property type="evidence" value="ECO:0007669"/>
    <property type="project" value="TreeGrafter"/>
</dbReference>
<keyword evidence="4" id="KW-0175">Coiled coil</keyword>